<reference evidence="4" key="1">
    <citation type="submission" date="2020-11" db="EMBL/GenBank/DDBJ databases">
        <authorList>
            <person name="Tran Van P."/>
        </authorList>
    </citation>
    <scope>NUCLEOTIDE SEQUENCE</scope>
</reference>
<dbReference type="Pfam" id="PF24357">
    <property type="entry name" value="TMD0_ABC"/>
    <property type="match status" value="1"/>
</dbReference>
<dbReference type="AlphaFoldDB" id="A0A7R9GX65"/>
<comment type="subcellular location">
    <subcellularLocation>
        <location evidence="1">Membrane</location>
        <topology evidence="1">Multi-pass membrane protein</topology>
    </subcellularLocation>
</comment>
<evidence type="ECO:0000259" key="3">
    <source>
        <dbReference type="Pfam" id="PF24357"/>
    </source>
</evidence>
<feature type="transmembrane region" description="Helical" evidence="2">
    <location>
        <begin position="110"/>
        <end position="129"/>
    </location>
</feature>
<evidence type="ECO:0000313" key="4">
    <source>
        <dbReference type="EMBL" id="CAD7398088.1"/>
    </source>
</evidence>
<feature type="transmembrane region" description="Helical" evidence="2">
    <location>
        <begin position="52"/>
        <end position="71"/>
    </location>
</feature>
<gene>
    <name evidence="4" type="ORF">TCEB3V08_LOCUS4359</name>
</gene>
<dbReference type="EMBL" id="OC317631">
    <property type="protein sequence ID" value="CAD7398088.1"/>
    <property type="molecule type" value="Genomic_DNA"/>
</dbReference>
<dbReference type="GO" id="GO:0016020">
    <property type="term" value="C:membrane"/>
    <property type="evidence" value="ECO:0007669"/>
    <property type="project" value="UniProtKB-SubCell"/>
</dbReference>
<keyword evidence="2" id="KW-1133">Transmembrane helix</keyword>
<name>A0A7R9GX65_TIMCR</name>
<evidence type="ECO:0000256" key="1">
    <source>
        <dbReference type="ARBA" id="ARBA00004141"/>
    </source>
</evidence>
<accession>A0A7R9GX65</accession>
<protein>
    <recommendedName>
        <fullName evidence="3">ABC transporter TMD0 domain-containing protein</fullName>
    </recommendedName>
</protein>
<feature type="domain" description="ABC transporter TMD0" evidence="3">
    <location>
        <begin position="53"/>
        <end position="135"/>
    </location>
</feature>
<keyword evidence="2" id="KW-0812">Transmembrane</keyword>
<sequence>MPPPVSALQDASCSVSSFLCSAEYSPQIGWPESRPAGNMDSEWMDAFCGSKFWALSSFLVALSVADLAYAVSRTTHSYAVYPVHYCTPIITAATMALVAVLQFYNKKRGLRTSGLLFMFWFCLALLGAVEFRYQIRAAQSDVSIFHVYISCDGCGVQIPDTCGAE</sequence>
<keyword evidence="2" id="KW-0472">Membrane</keyword>
<feature type="transmembrane region" description="Helical" evidence="2">
    <location>
        <begin position="83"/>
        <end position="104"/>
    </location>
</feature>
<evidence type="ECO:0000256" key="2">
    <source>
        <dbReference type="SAM" id="Phobius"/>
    </source>
</evidence>
<proteinExistence type="predicted"/>
<dbReference type="InterPro" id="IPR056227">
    <property type="entry name" value="TMD0_ABC"/>
</dbReference>
<organism evidence="4">
    <name type="scientific">Timema cristinae</name>
    <name type="common">Walking stick</name>
    <dbReference type="NCBI Taxonomy" id="61476"/>
    <lineage>
        <taxon>Eukaryota</taxon>
        <taxon>Metazoa</taxon>
        <taxon>Ecdysozoa</taxon>
        <taxon>Arthropoda</taxon>
        <taxon>Hexapoda</taxon>
        <taxon>Insecta</taxon>
        <taxon>Pterygota</taxon>
        <taxon>Neoptera</taxon>
        <taxon>Polyneoptera</taxon>
        <taxon>Phasmatodea</taxon>
        <taxon>Timematodea</taxon>
        <taxon>Timematoidea</taxon>
        <taxon>Timematidae</taxon>
        <taxon>Timema</taxon>
    </lineage>
</organism>